<name>A0A6J7SGF6_9ZZZZ</name>
<accession>A0A6J7SGF6</accession>
<dbReference type="AlphaFoldDB" id="A0A6J7SGF6"/>
<reference evidence="2" key="1">
    <citation type="submission" date="2020-05" db="EMBL/GenBank/DDBJ databases">
        <authorList>
            <person name="Chiriac C."/>
            <person name="Salcher M."/>
            <person name="Ghai R."/>
            <person name="Kavagutti S V."/>
        </authorList>
    </citation>
    <scope>NUCLEOTIDE SEQUENCE</scope>
</reference>
<protein>
    <submittedName>
        <fullName evidence="2">Unannotated protein</fullName>
    </submittedName>
</protein>
<evidence type="ECO:0000256" key="1">
    <source>
        <dbReference type="SAM" id="Phobius"/>
    </source>
</evidence>
<keyword evidence="1" id="KW-0812">Transmembrane</keyword>
<feature type="transmembrane region" description="Helical" evidence="1">
    <location>
        <begin position="77"/>
        <end position="96"/>
    </location>
</feature>
<gene>
    <name evidence="2" type="ORF">UFOPK4173_01777</name>
</gene>
<keyword evidence="1" id="KW-0472">Membrane</keyword>
<keyword evidence="1" id="KW-1133">Transmembrane helix</keyword>
<proteinExistence type="predicted"/>
<evidence type="ECO:0000313" key="2">
    <source>
        <dbReference type="EMBL" id="CAB5040151.1"/>
    </source>
</evidence>
<organism evidence="2">
    <name type="scientific">freshwater metagenome</name>
    <dbReference type="NCBI Taxonomy" id="449393"/>
    <lineage>
        <taxon>unclassified sequences</taxon>
        <taxon>metagenomes</taxon>
        <taxon>ecological metagenomes</taxon>
    </lineage>
</organism>
<dbReference type="EMBL" id="CAFBPW010000273">
    <property type="protein sequence ID" value="CAB5040151.1"/>
    <property type="molecule type" value="Genomic_DNA"/>
</dbReference>
<sequence>MVEAGIEYCVCVLSLSRNLSPEISTGAEPLLYNSTQSPGEPPLDSTSFTLMSDTAAEATEVLNTVRVVSSSASAPTFGAYLAIFFILTATPLFPFAHSRAKLLRN</sequence>